<protein>
    <submittedName>
        <fullName evidence="3">MFS transporter</fullName>
    </submittedName>
</protein>
<proteinExistence type="inferred from homology"/>
<dbReference type="RefSeq" id="WP_243801426.1">
    <property type="nucleotide sequence ID" value="NZ_JALHAT010000028.1"/>
</dbReference>
<organism evidence="3 4">
    <name type="scientific">Novosphingobium mangrovi</name>
    <name type="common">ex Hu et al. 2023</name>
    <dbReference type="NCBI Taxonomy" id="2930094"/>
    <lineage>
        <taxon>Bacteria</taxon>
        <taxon>Pseudomonadati</taxon>
        <taxon>Pseudomonadota</taxon>
        <taxon>Alphaproteobacteria</taxon>
        <taxon>Sphingomonadales</taxon>
        <taxon>Sphingomonadaceae</taxon>
        <taxon>Novosphingobium</taxon>
    </lineage>
</organism>
<evidence type="ECO:0000313" key="4">
    <source>
        <dbReference type="Proteomes" id="UP001162802"/>
    </source>
</evidence>
<feature type="transmembrane region" description="Helical" evidence="2">
    <location>
        <begin position="352"/>
        <end position="374"/>
    </location>
</feature>
<feature type="transmembrane region" description="Helical" evidence="2">
    <location>
        <begin position="298"/>
        <end position="317"/>
    </location>
</feature>
<feature type="transmembrane region" description="Helical" evidence="2">
    <location>
        <begin position="264"/>
        <end position="286"/>
    </location>
</feature>
<accession>A0ABT0AFE2</accession>
<dbReference type="InterPro" id="IPR039672">
    <property type="entry name" value="MFS_2"/>
</dbReference>
<keyword evidence="2" id="KW-0812">Transmembrane</keyword>
<feature type="transmembrane region" description="Helical" evidence="2">
    <location>
        <begin position="129"/>
        <end position="156"/>
    </location>
</feature>
<dbReference type="Gene3D" id="1.20.1250.20">
    <property type="entry name" value="MFS general substrate transporter like domains"/>
    <property type="match status" value="2"/>
</dbReference>
<keyword evidence="2" id="KW-1133">Transmembrane helix</keyword>
<dbReference type="PANTHER" id="PTHR11328:SF24">
    <property type="entry name" value="MAJOR FACILITATOR SUPERFAMILY (MFS) PROFILE DOMAIN-CONTAINING PROTEIN"/>
    <property type="match status" value="1"/>
</dbReference>
<feature type="transmembrane region" description="Helical" evidence="2">
    <location>
        <begin position="103"/>
        <end position="123"/>
    </location>
</feature>
<comment type="caution">
    <text evidence="3">The sequence shown here is derived from an EMBL/GenBank/DDBJ whole genome shotgun (WGS) entry which is preliminary data.</text>
</comment>
<comment type="similarity">
    <text evidence="1">Belongs to the sodium:galactoside symporter (TC 2.A.2) family.</text>
</comment>
<dbReference type="PANTHER" id="PTHR11328">
    <property type="entry name" value="MAJOR FACILITATOR SUPERFAMILY DOMAIN-CONTAINING PROTEIN"/>
    <property type="match status" value="1"/>
</dbReference>
<sequence length="484" mass="51058">MTSETQMAADAALPVGEPQFAVVPSAPGATWKIRFGSAMIPMGHAAGQNLVTVLGLRFMTDSLAISAGAAGLMFALMKIYDGITDPAVGAWSDRAQTRWGRRLPFLFAGGLAMPVGLALLFGAPDFGSILLAQAFVLLALMIHATGYTLLTIPGFAMLVESSTDPKERTRLMAWRTYGNAVGTLLGSTLPAWILGALGPSRESHLLVALAVGAVVFTATVIAVWLLREAPRTTPRAADLAKAPHPLRSLAHQVRLAWHNVPFRILAIAHVFLLFGTAIGSAGLAYFTRTFLDLPDSALGTYFAMATGAMLVGMTPWVWLSNRIGKKESYIAALAMFAAVQLSWLLAGPGESMILVSARGILSGLAGGGMILCAYSLLSDAVRYDFITSGERREGAFAGFTTLFDKLSSAAALAAMGGFLSMMGYVSSSSGEAAAQSDSARLAILLCESAIPAAAMLAAIVAMLFYRLDPAMLEALETRRIEKED</sequence>
<keyword evidence="2" id="KW-0472">Membrane</keyword>
<dbReference type="InterPro" id="IPR036259">
    <property type="entry name" value="MFS_trans_sf"/>
</dbReference>
<reference evidence="3" key="1">
    <citation type="submission" date="2022-03" db="EMBL/GenBank/DDBJ databases">
        <title>Identification of a novel bacterium isolated from mangrove sediments.</title>
        <authorList>
            <person name="Pan X."/>
        </authorList>
    </citation>
    <scope>NUCLEOTIDE SEQUENCE</scope>
    <source>
        <strain evidence="3">B2637</strain>
    </source>
</reference>
<feature type="transmembrane region" description="Helical" evidence="2">
    <location>
        <begin position="204"/>
        <end position="226"/>
    </location>
</feature>
<evidence type="ECO:0000256" key="2">
    <source>
        <dbReference type="SAM" id="Phobius"/>
    </source>
</evidence>
<dbReference type="Pfam" id="PF13347">
    <property type="entry name" value="MFS_2"/>
    <property type="match status" value="1"/>
</dbReference>
<feature type="transmembrane region" description="Helical" evidence="2">
    <location>
        <begin position="441"/>
        <end position="465"/>
    </location>
</feature>
<feature type="transmembrane region" description="Helical" evidence="2">
    <location>
        <begin position="395"/>
        <end position="421"/>
    </location>
</feature>
<dbReference type="EMBL" id="JALHAT010000028">
    <property type="protein sequence ID" value="MCJ1961907.1"/>
    <property type="molecule type" value="Genomic_DNA"/>
</dbReference>
<evidence type="ECO:0000313" key="3">
    <source>
        <dbReference type="EMBL" id="MCJ1961907.1"/>
    </source>
</evidence>
<name>A0ABT0AFE2_9SPHN</name>
<gene>
    <name evidence="3" type="ORF">MTR65_14525</name>
</gene>
<feature type="transmembrane region" description="Helical" evidence="2">
    <location>
        <begin position="329"/>
        <end position="346"/>
    </location>
</feature>
<evidence type="ECO:0000256" key="1">
    <source>
        <dbReference type="ARBA" id="ARBA00009617"/>
    </source>
</evidence>
<feature type="transmembrane region" description="Helical" evidence="2">
    <location>
        <begin position="177"/>
        <end position="198"/>
    </location>
</feature>
<dbReference type="Proteomes" id="UP001162802">
    <property type="component" value="Unassembled WGS sequence"/>
</dbReference>
<dbReference type="SUPFAM" id="SSF103473">
    <property type="entry name" value="MFS general substrate transporter"/>
    <property type="match status" value="1"/>
</dbReference>
<keyword evidence="4" id="KW-1185">Reference proteome</keyword>